<comment type="caution">
    <text evidence="2">The sequence shown here is derived from an EMBL/GenBank/DDBJ whole genome shotgun (WGS) entry which is preliminary data.</text>
</comment>
<gene>
    <name evidence="2" type="ORF">PHET_07713</name>
</gene>
<feature type="compositionally biased region" description="Polar residues" evidence="1">
    <location>
        <begin position="58"/>
        <end position="87"/>
    </location>
</feature>
<feature type="region of interest" description="Disordered" evidence="1">
    <location>
        <begin position="179"/>
        <end position="220"/>
    </location>
</feature>
<name>A0A8J4TCC6_9TREM</name>
<proteinExistence type="predicted"/>
<keyword evidence="3" id="KW-1185">Reference proteome</keyword>
<feature type="compositionally biased region" description="Polar residues" evidence="1">
    <location>
        <begin position="14"/>
        <end position="28"/>
    </location>
</feature>
<dbReference type="OrthoDB" id="73919at2759"/>
<evidence type="ECO:0000313" key="3">
    <source>
        <dbReference type="Proteomes" id="UP000748531"/>
    </source>
</evidence>
<sequence>QFTQQVASHDKPPTTKSSTECAPKSTGSDLLGLDTAESNPVDRTGGIFNQFADEDNMTHPTPQSKLDSMLSSQQQAGTTHSSAEPSKTTSGSLSDDLLGLDLSGRSTAVCQPGNPPAYTTGIITNVSEATVGKTTKDAILALYQKPPQPISNPMSFVATPHVSLCPTGEFAQFGVGSSLNSEWPTSTSASGQHDKSGPSFFSDLQPASNKPTNMTASQQPSVFGQPLITNSATVPQQAMMTGPRGQPAFFQTPTTTSSSFAIWPDSGPGWPQSGSPNVFQPKFVTTPGVAMNAWNSTAPPPAYAYPATAAHGFAGPGLFGPGSGSPAATAHQAYLSQVALDMLSNITFASSRRW</sequence>
<dbReference type="AlphaFoldDB" id="A0A8J4TCC6"/>
<feature type="compositionally biased region" description="Polar residues" evidence="1">
    <location>
        <begin position="179"/>
        <end position="191"/>
    </location>
</feature>
<organism evidence="2 3">
    <name type="scientific">Paragonimus heterotremus</name>
    <dbReference type="NCBI Taxonomy" id="100268"/>
    <lineage>
        <taxon>Eukaryota</taxon>
        <taxon>Metazoa</taxon>
        <taxon>Spiralia</taxon>
        <taxon>Lophotrochozoa</taxon>
        <taxon>Platyhelminthes</taxon>
        <taxon>Trematoda</taxon>
        <taxon>Digenea</taxon>
        <taxon>Plagiorchiida</taxon>
        <taxon>Troglotremata</taxon>
        <taxon>Troglotrematidae</taxon>
        <taxon>Paragonimus</taxon>
    </lineage>
</organism>
<accession>A0A8J4TCC6</accession>
<reference evidence="2" key="1">
    <citation type="submission" date="2019-05" db="EMBL/GenBank/DDBJ databases">
        <title>Annotation for the trematode Paragonimus heterotremus.</title>
        <authorList>
            <person name="Choi Y.-J."/>
        </authorList>
    </citation>
    <scope>NUCLEOTIDE SEQUENCE</scope>
    <source>
        <strain evidence="2">LC</strain>
    </source>
</reference>
<feature type="compositionally biased region" description="Polar residues" evidence="1">
    <location>
        <begin position="205"/>
        <end position="220"/>
    </location>
</feature>
<feature type="non-terminal residue" evidence="2">
    <location>
        <position position="1"/>
    </location>
</feature>
<feature type="region of interest" description="Disordered" evidence="1">
    <location>
        <begin position="1"/>
        <end position="95"/>
    </location>
</feature>
<protein>
    <submittedName>
        <fullName evidence="2">Uncharacterized protein</fullName>
    </submittedName>
</protein>
<dbReference type="Proteomes" id="UP000748531">
    <property type="component" value="Unassembled WGS sequence"/>
</dbReference>
<evidence type="ECO:0000313" key="2">
    <source>
        <dbReference type="EMBL" id="KAF5398517.1"/>
    </source>
</evidence>
<dbReference type="EMBL" id="LUCH01004924">
    <property type="protein sequence ID" value="KAF5398517.1"/>
    <property type="molecule type" value="Genomic_DNA"/>
</dbReference>
<evidence type="ECO:0000256" key="1">
    <source>
        <dbReference type="SAM" id="MobiDB-lite"/>
    </source>
</evidence>